<dbReference type="CDD" id="cd03423">
    <property type="entry name" value="SirA"/>
    <property type="match status" value="1"/>
</dbReference>
<name>W1N494_9GAMM</name>
<dbReference type="InterPro" id="IPR036868">
    <property type="entry name" value="TusA-like_sf"/>
</dbReference>
<proteinExistence type="inferred from homology"/>
<evidence type="ECO:0000259" key="3">
    <source>
        <dbReference type="PROSITE" id="PS01148"/>
    </source>
</evidence>
<feature type="domain" description="UPF0033" evidence="3">
    <location>
        <begin position="50"/>
        <end position="74"/>
    </location>
</feature>
<sequence>MAHGFSSSLLVLFFQTRHDASLDDDFYHCFNSEVLMVDSADTLPASDRELDTSGLFCPEPIMLMHNAVRDMTSGQVLMVVATDPATTRDVPKFCQFLGHELLNHQSEADGTHLYFIRLG</sequence>
<dbReference type="SUPFAM" id="SSF64307">
    <property type="entry name" value="SirA-like"/>
    <property type="match status" value="1"/>
</dbReference>
<dbReference type="Gene3D" id="3.30.110.40">
    <property type="entry name" value="TusA-like domain"/>
    <property type="match status" value="1"/>
</dbReference>
<dbReference type="NCBIfam" id="NF001423">
    <property type="entry name" value="PRK00299.1"/>
    <property type="match status" value="1"/>
</dbReference>
<evidence type="ECO:0000313" key="5">
    <source>
        <dbReference type="Proteomes" id="UP000019113"/>
    </source>
</evidence>
<dbReference type="GO" id="GO:0097163">
    <property type="term" value="F:sulfur carrier activity"/>
    <property type="evidence" value="ECO:0007669"/>
    <property type="project" value="InterPro"/>
</dbReference>
<dbReference type="AlphaFoldDB" id="W1N494"/>
<evidence type="ECO:0000256" key="2">
    <source>
        <dbReference type="ARBA" id="ARBA00022490"/>
    </source>
</evidence>
<reference evidence="4 5" key="1">
    <citation type="submission" date="2013-08" db="EMBL/GenBank/DDBJ databases">
        <title>draft genome of Halomonas huanghegensis, strain BJGMM-B45T.</title>
        <authorList>
            <person name="Miao C."/>
            <person name="Wan Y."/>
            <person name="Jin W."/>
        </authorList>
    </citation>
    <scope>NUCLEOTIDE SEQUENCE [LARGE SCALE GENOMIC DNA]</scope>
    <source>
        <strain evidence="4 5">BJGMM-B45</strain>
    </source>
</reference>
<dbReference type="PROSITE" id="PS01148">
    <property type="entry name" value="UPF0033"/>
    <property type="match status" value="1"/>
</dbReference>
<accession>W1N494</accession>
<keyword evidence="5" id="KW-1185">Reference proteome</keyword>
<dbReference type="STRING" id="1178482.AR456_05610"/>
<dbReference type="PATRIC" id="fig|1178482.3.peg.3434"/>
<dbReference type="PANTHER" id="PTHR33279:SF2">
    <property type="entry name" value="SULFUR CARRIER PROTEIN TUSA"/>
    <property type="match status" value="1"/>
</dbReference>
<protein>
    <recommendedName>
        <fullName evidence="3">UPF0033 domain-containing protein</fullName>
    </recommendedName>
</protein>
<dbReference type="EMBL" id="AVBC01000039">
    <property type="protein sequence ID" value="ERL50333.1"/>
    <property type="molecule type" value="Genomic_DNA"/>
</dbReference>
<keyword evidence="2" id="KW-0963">Cytoplasm</keyword>
<dbReference type="InterPro" id="IPR001455">
    <property type="entry name" value="TusA-like"/>
</dbReference>
<dbReference type="eggNOG" id="COG0425">
    <property type="taxonomic scope" value="Bacteria"/>
</dbReference>
<dbReference type="Proteomes" id="UP000019113">
    <property type="component" value="Unassembled WGS sequence"/>
</dbReference>
<evidence type="ECO:0000313" key="4">
    <source>
        <dbReference type="EMBL" id="ERL50333.1"/>
    </source>
</evidence>
<dbReference type="PANTHER" id="PTHR33279">
    <property type="entry name" value="SULFUR CARRIER PROTEIN YEDF-RELATED"/>
    <property type="match status" value="1"/>
</dbReference>
<dbReference type="GO" id="GO:0002143">
    <property type="term" value="P:tRNA wobble position uridine thiolation"/>
    <property type="evidence" value="ECO:0007669"/>
    <property type="project" value="InterPro"/>
</dbReference>
<organism evidence="4 5">
    <name type="scientific">Halomonas huangheensis</name>
    <dbReference type="NCBI Taxonomy" id="1178482"/>
    <lineage>
        <taxon>Bacteria</taxon>
        <taxon>Pseudomonadati</taxon>
        <taxon>Pseudomonadota</taxon>
        <taxon>Gammaproteobacteria</taxon>
        <taxon>Oceanospirillales</taxon>
        <taxon>Halomonadaceae</taxon>
        <taxon>Halomonas</taxon>
    </lineage>
</organism>
<dbReference type="InterPro" id="IPR022931">
    <property type="entry name" value="Sulphur_carrier_TusA"/>
</dbReference>
<gene>
    <name evidence="4" type="ORF">BJB45_04180</name>
</gene>
<comment type="similarity">
    <text evidence="1">Belongs to the sulfur carrier protein TusA family.</text>
</comment>
<comment type="caution">
    <text evidence="4">The sequence shown here is derived from an EMBL/GenBank/DDBJ whole genome shotgun (WGS) entry which is preliminary data.</text>
</comment>
<dbReference type="Pfam" id="PF01206">
    <property type="entry name" value="TusA"/>
    <property type="match status" value="1"/>
</dbReference>
<evidence type="ECO:0000256" key="1">
    <source>
        <dbReference type="ARBA" id="ARBA00008984"/>
    </source>
</evidence>